<accession>A0A1G4I506</accession>
<comment type="caution">
    <text evidence="10">The sequence shown here is derived from an EMBL/GenBank/DDBJ whole genome shotgun (WGS) entry which is preliminary data.</text>
</comment>
<dbReference type="Gene3D" id="2.40.30.10">
    <property type="entry name" value="Translation factors"/>
    <property type="match status" value="2"/>
</dbReference>
<keyword evidence="2 10" id="KW-0396">Initiation factor</keyword>
<dbReference type="CDD" id="cd01887">
    <property type="entry name" value="IF2_eIF5B"/>
    <property type="match status" value="1"/>
</dbReference>
<dbReference type="Proteomes" id="UP000195570">
    <property type="component" value="Unassembled WGS sequence"/>
</dbReference>
<dbReference type="GO" id="GO:0003924">
    <property type="term" value="F:GTPase activity"/>
    <property type="evidence" value="ECO:0007669"/>
    <property type="project" value="InterPro"/>
</dbReference>
<protein>
    <recommendedName>
        <fullName evidence="7">Translation initiation factor IF-2, chloroplastic</fullName>
    </recommendedName>
</protein>
<dbReference type="GO" id="GO:0005525">
    <property type="term" value="F:GTP binding"/>
    <property type="evidence" value="ECO:0007669"/>
    <property type="project" value="UniProtKB-KW"/>
</dbReference>
<dbReference type="PANTHER" id="PTHR43381:SF5">
    <property type="entry name" value="TR-TYPE G DOMAIN-CONTAINING PROTEIN"/>
    <property type="match status" value="1"/>
</dbReference>
<dbReference type="GO" id="GO:0003743">
    <property type="term" value="F:translation initiation factor activity"/>
    <property type="evidence" value="ECO:0007669"/>
    <property type="project" value="UniProtKB-KW"/>
</dbReference>
<dbReference type="FunFam" id="3.40.50.300:FF:002697">
    <property type="entry name" value="Translation initiation factor IF-2, putative"/>
    <property type="match status" value="1"/>
</dbReference>
<keyword evidence="5" id="KW-0342">GTP-binding</keyword>
<dbReference type="PROSITE" id="PS51722">
    <property type="entry name" value="G_TR_2"/>
    <property type="match status" value="1"/>
</dbReference>
<dbReference type="CDD" id="cd03702">
    <property type="entry name" value="IF2_mtIF2_II"/>
    <property type="match status" value="1"/>
</dbReference>
<evidence type="ECO:0000256" key="5">
    <source>
        <dbReference type="ARBA" id="ARBA00023134"/>
    </source>
</evidence>
<dbReference type="InterPro" id="IPR027417">
    <property type="entry name" value="P-loop_NTPase"/>
</dbReference>
<dbReference type="SUPFAM" id="SSF52540">
    <property type="entry name" value="P-loop containing nucleoside triphosphate hydrolases"/>
    <property type="match status" value="1"/>
</dbReference>
<dbReference type="Pfam" id="PF00009">
    <property type="entry name" value="GTP_EFTU"/>
    <property type="match status" value="1"/>
</dbReference>
<dbReference type="InterPro" id="IPR005225">
    <property type="entry name" value="Small_GTP-bd"/>
</dbReference>
<dbReference type="VEuPathDB" id="TriTrypDB:TEOVI_000745200"/>
<feature type="compositionally biased region" description="Basic and acidic residues" evidence="8">
    <location>
        <begin position="773"/>
        <end position="787"/>
    </location>
</feature>
<keyword evidence="4" id="KW-0648">Protein biosynthesis</keyword>
<dbReference type="PROSITE" id="PS01176">
    <property type="entry name" value="IF2"/>
    <property type="match status" value="1"/>
</dbReference>
<dbReference type="SUPFAM" id="SSF52156">
    <property type="entry name" value="Initiation factor IF2/eIF5b, domain 3"/>
    <property type="match status" value="1"/>
</dbReference>
<comment type="function">
    <text evidence="6">One of the essential components for the initiation of protein synthesis. Protects formylmethionyl-tRNA from spontaneous hydrolysis and promotes its binding to the 30S ribosomal subunits. Also involved in the hydrolysis of GTP during the formation of the 70S ribosomal complex.</text>
</comment>
<feature type="domain" description="Tr-type G" evidence="9">
    <location>
        <begin position="201"/>
        <end position="373"/>
    </location>
</feature>
<dbReference type="InterPro" id="IPR000178">
    <property type="entry name" value="TF_IF2_bacterial-like"/>
</dbReference>
<keyword evidence="11" id="KW-1185">Reference proteome</keyword>
<dbReference type="PANTHER" id="PTHR43381">
    <property type="entry name" value="TRANSLATION INITIATION FACTOR IF-2-RELATED"/>
    <property type="match status" value="1"/>
</dbReference>
<dbReference type="InterPro" id="IPR015760">
    <property type="entry name" value="TIF_IF2"/>
</dbReference>
<dbReference type="AlphaFoldDB" id="A0A1G4I506"/>
<dbReference type="Pfam" id="PF22042">
    <property type="entry name" value="EF-G_D2"/>
    <property type="match status" value="1"/>
</dbReference>
<dbReference type="Gene3D" id="3.40.50.300">
    <property type="entry name" value="P-loop containing nucleotide triphosphate hydrolases"/>
    <property type="match status" value="1"/>
</dbReference>
<dbReference type="InterPro" id="IPR036925">
    <property type="entry name" value="TIF_IF2_dom3_sf"/>
</dbReference>
<dbReference type="RefSeq" id="XP_067078219.1">
    <property type="nucleotide sequence ID" value="XM_067222118.1"/>
</dbReference>
<keyword evidence="3" id="KW-0547">Nucleotide-binding</keyword>
<dbReference type="EMBL" id="CZPT02000619">
    <property type="protein sequence ID" value="SCU66816.1"/>
    <property type="molecule type" value="Genomic_DNA"/>
</dbReference>
<evidence type="ECO:0000256" key="8">
    <source>
        <dbReference type="SAM" id="MobiDB-lite"/>
    </source>
</evidence>
<evidence type="ECO:0000256" key="2">
    <source>
        <dbReference type="ARBA" id="ARBA00022540"/>
    </source>
</evidence>
<reference evidence="10" key="1">
    <citation type="submission" date="2016-09" db="EMBL/GenBank/DDBJ databases">
        <authorList>
            <person name="Hebert L."/>
            <person name="Moumen B."/>
        </authorList>
    </citation>
    <scope>NUCLEOTIDE SEQUENCE [LARGE SCALE GENOMIC DNA]</scope>
    <source>
        <strain evidence="10">OVI</strain>
    </source>
</reference>
<dbReference type="InterPro" id="IPR000795">
    <property type="entry name" value="T_Tr_GTP-bd_dom"/>
</dbReference>
<dbReference type="InterPro" id="IPR044145">
    <property type="entry name" value="IF2_II"/>
</dbReference>
<name>A0A1G4I506_TRYEQ</name>
<comment type="similarity">
    <text evidence="1">Belongs to the TRAFAC class translation factor GTPase superfamily. Classic translation factor GTPase family. IF-2 subfamily.</text>
</comment>
<dbReference type="InterPro" id="IPR053905">
    <property type="entry name" value="EF-G-like_DII"/>
</dbReference>
<evidence type="ECO:0000256" key="6">
    <source>
        <dbReference type="ARBA" id="ARBA00025162"/>
    </source>
</evidence>
<dbReference type="InterPro" id="IPR009000">
    <property type="entry name" value="Transl_B-barrel_sf"/>
</dbReference>
<evidence type="ECO:0000256" key="3">
    <source>
        <dbReference type="ARBA" id="ARBA00022741"/>
    </source>
</evidence>
<proteinExistence type="inferred from homology"/>
<feature type="region of interest" description="Disordered" evidence="8">
    <location>
        <begin position="130"/>
        <end position="154"/>
    </location>
</feature>
<organism evidence="10 11">
    <name type="scientific">Trypanosoma equiperdum</name>
    <dbReference type="NCBI Taxonomy" id="5694"/>
    <lineage>
        <taxon>Eukaryota</taxon>
        <taxon>Discoba</taxon>
        <taxon>Euglenozoa</taxon>
        <taxon>Kinetoplastea</taxon>
        <taxon>Metakinetoplastina</taxon>
        <taxon>Trypanosomatida</taxon>
        <taxon>Trypanosomatidae</taxon>
        <taxon>Trypanosoma</taxon>
    </lineage>
</organism>
<dbReference type="GO" id="GO:0005737">
    <property type="term" value="C:cytoplasm"/>
    <property type="evidence" value="ECO:0007669"/>
    <property type="project" value="TreeGrafter"/>
</dbReference>
<evidence type="ECO:0000313" key="11">
    <source>
        <dbReference type="Proteomes" id="UP000195570"/>
    </source>
</evidence>
<evidence type="ECO:0000256" key="1">
    <source>
        <dbReference type="ARBA" id="ARBA00007733"/>
    </source>
</evidence>
<evidence type="ECO:0000256" key="7">
    <source>
        <dbReference type="ARBA" id="ARBA00044105"/>
    </source>
</evidence>
<evidence type="ECO:0000259" key="9">
    <source>
        <dbReference type="PROSITE" id="PS51722"/>
    </source>
</evidence>
<gene>
    <name evidence="10" type="ORF">TEOVI_000745200</name>
</gene>
<sequence length="787" mass="86943">MQSGLCHCVRRVAALGSVANLHHFTNLPSGFSVWTSRRWQSQSSRGQPGLQWQEGVVDPRYSSSGNMRRFNPDTVAHYVKATIQNDRREMGLGEVYDWHEFAKDAVYIPTRSGPLWVGSDDPRCAKFMRRRSKMQKTPQQKARPKPGPDPAKALEDHPLREYFTTATNLRDPLSTANNLHRAGLIREYDIKYTAAKVRYVPRPPVVSIMGHVDHGKTTLLDYLRKTNVASQEAGGITQNVGAFQVKTLGDTLVTFIDTPGHAAFTTMREVGATANDLIVLVVSAVDGVQPQTKEVIELAHKSGIPFVVACTKIDRQPRVENVKQQLRDCNVELEEDGGDTQFVPVCARDGRGVPELLEAIALQAELCEISTPEPSRCEVTVIETNGVNTTTEVAGIVRCGKVRAGQVLVAGMTYAVVRKVLDEHGQIIQEAGPSQPVVLHGFRVHPKPGSVLLQVSSESHAQKFYHFMKEVYQAEGRREDYLQLLNQEQHGMLYARKPDNNLVRTYSTQAFVLSCKAATFGMLQALMKSIYEIPRLEGISTEIKVTEVGGLRDYDVALIGSSGQPGCILLYGGCKDTNTLDVPSHVTVIRFNVLYHGLEALKETLVGALPKITKIRVTAEAECLQVFRASQAGKSGNAGGMRVTKGTIIAAHLTFRVCRKAPLVKGTAETDGVSDNEGVGDEDMLGHRVVVYEGQIKELRRFKELVPSVELGLECGVIMQDEFQFRTGDILQQYETYEEPRDVAEEYQKAELREKIMRDTAAAEALLAESTGGEDKPTEESEVKTTI</sequence>
<evidence type="ECO:0000313" key="10">
    <source>
        <dbReference type="EMBL" id="SCU66816.1"/>
    </source>
</evidence>
<feature type="region of interest" description="Disordered" evidence="8">
    <location>
        <begin position="766"/>
        <end position="787"/>
    </location>
</feature>
<evidence type="ECO:0000256" key="4">
    <source>
        <dbReference type="ARBA" id="ARBA00022917"/>
    </source>
</evidence>
<dbReference type="GeneID" id="92381386"/>
<dbReference type="SUPFAM" id="SSF50447">
    <property type="entry name" value="Translation proteins"/>
    <property type="match status" value="2"/>
</dbReference>
<dbReference type="NCBIfam" id="TIGR00231">
    <property type="entry name" value="small_GTP"/>
    <property type="match status" value="1"/>
</dbReference>